<dbReference type="EMBL" id="BMMK01000089">
    <property type="protein sequence ID" value="GGM85003.1"/>
    <property type="molecule type" value="Genomic_DNA"/>
</dbReference>
<dbReference type="RefSeq" id="WP_189062252.1">
    <property type="nucleotide sequence ID" value="NZ_BMMK01000089.1"/>
</dbReference>
<accession>A0A8J3FYV6</accession>
<evidence type="ECO:0000313" key="1">
    <source>
        <dbReference type="EMBL" id="GGM85003.1"/>
    </source>
</evidence>
<reference evidence="1" key="2">
    <citation type="submission" date="2020-09" db="EMBL/GenBank/DDBJ databases">
        <authorList>
            <person name="Sun Q."/>
            <person name="Zhou Y."/>
        </authorList>
    </citation>
    <scope>NUCLEOTIDE SEQUENCE</scope>
    <source>
        <strain evidence="1">CGMCC 4.5737</strain>
    </source>
</reference>
<proteinExistence type="predicted"/>
<gene>
    <name evidence="1" type="ORF">GCM10012275_64730</name>
</gene>
<reference evidence="1" key="1">
    <citation type="journal article" date="2014" name="Int. J. Syst. Evol. Microbiol.">
        <title>Complete genome sequence of Corynebacterium casei LMG S-19264T (=DSM 44701T), isolated from a smear-ripened cheese.</title>
        <authorList>
            <consortium name="US DOE Joint Genome Institute (JGI-PGF)"/>
            <person name="Walter F."/>
            <person name="Albersmeier A."/>
            <person name="Kalinowski J."/>
            <person name="Ruckert C."/>
        </authorList>
    </citation>
    <scope>NUCLEOTIDE SEQUENCE</scope>
    <source>
        <strain evidence="1">CGMCC 4.5737</strain>
    </source>
</reference>
<name>A0A8J3FYV6_9PSEU</name>
<protein>
    <submittedName>
        <fullName evidence="1">Uncharacterized protein</fullName>
    </submittedName>
</protein>
<comment type="caution">
    <text evidence="1">The sequence shown here is derived from an EMBL/GenBank/DDBJ whole genome shotgun (WGS) entry which is preliminary data.</text>
</comment>
<dbReference type="Proteomes" id="UP000637578">
    <property type="component" value="Unassembled WGS sequence"/>
</dbReference>
<sequence length="69" mass="7355">MTAGPAEVPGGVNAHAARAHLVDYVASLRRDAELLARDGNTDLAAAHHRIAEDLSALLRRWDIAHGPHS</sequence>
<evidence type="ECO:0000313" key="2">
    <source>
        <dbReference type="Proteomes" id="UP000637578"/>
    </source>
</evidence>
<keyword evidence="2" id="KW-1185">Reference proteome</keyword>
<organism evidence="1 2">
    <name type="scientific">Longimycelium tulufanense</name>
    <dbReference type="NCBI Taxonomy" id="907463"/>
    <lineage>
        <taxon>Bacteria</taxon>
        <taxon>Bacillati</taxon>
        <taxon>Actinomycetota</taxon>
        <taxon>Actinomycetes</taxon>
        <taxon>Pseudonocardiales</taxon>
        <taxon>Pseudonocardiaceae</taxon>
        <taxon>Longimycelium</taxon>
    </lineage>
</organism>
<dbReference type="AlphaFoldDB" id="A0A8J3FYV6"/>